<dbReference type="PANTHER" id="PTHR13696">
    <property type="entry name" value="P-LOOP CONTAINING NUCLEOSIDE TRIPHOSPHATE HYDROLASE"/>
    <property type="match status" value="1"/>
</dbReference>
<protein>
    <submittedName>
        <fullName evidence="3">ParA family protein</fullName>
    </submittedName>
</protein>
<evidence type="ECO:0000313" key="4">
    <source>
        <dbReference type="Proteomes" id="UP001208186"/>
    </source>
</evidence>
<sequence>MGDTVRIAVSNQKGGVGKTAVAINVAGALNDRGHDVLFVDLDPQGNATENLGMRDVYDEGPPSLFDVLSDAEKRHHVVDLVREHEEMDVIPSNIDMTAIEPELTLSRRSGQQLSLTLEHVDHEYDYVIIDCPPFLGNLMDNALYAAQNMLIPALAETTSKRAFELLFDHVSALEKDYDIRIRERGVVINRIDVRKNQAREMVAWIEDAFDDTPVWKVRERAAVQRAMTNGTSLFAEAPECDQLPSFREIARGLDEQFRRRRVSHD</sequence>
<keyword evidence="4" id="KW-1185">Reference proteome</keyword>
<dbReference type="EMBL" id="JAOPKD010000021">
    <property type="protein sequence ID" value="MCU4728173.1"/>
    <property type="molecule type" value="Genomic_DNA"/>
</dbReference>
<gene>
    <name evidence="3" type="ORF">OB914_14550</name>
    <name evidence="2" type="ORF">OB916_14700</name>
</gene>
<evidence type="ECO:0000313" key="5">
    <source>
        <dbReference type="Proteomes" id="UP001209746"/>
    </source>
</evidence>
<dbReference type="AlphaFoldDB" id="A0AAE3ICP0"/>
<reference evidence="3" key="1">
    <citation type="submission" date="2023-02" db="EMBL/GenBank/DDBJ databases">
        <title>Enrichment on poylsaccharides allowed isolation of novel metabolic and taxonomic groups of Haloarchaea.</title>
        <authorList>
            <person name="Sorokin D.Y."/>
            <person name="Elcheninov A.G."/>
            <person name="Khizhniak T.V."/>
            <person name="Kolganova T.V."/>
            <person name="Kublanov I.V."/>
        </authorList>
    </citation>
    <scope>NUCLEOTIDE SEQUENCE</scope>
    <source>
        <strain evidence="2 4">HArc-curdl5-1</strain>
        <strain evidence="3">HArc-curdl7</strain>
    </source>
</reference>
<dbReference type="CDD" id="cd02042">
    <property type="entry name" value="ParAB_family"/>
    <property type="match status" value="1"/>
</dbReference>
<dbReference type="EMBL" id="JAOPKC010000024">
    <property type="protein sequence ID" value="MCU4719298.1"/>
    <property type="molecule type" value="Genomic_DNA"/>
</dbReference>
<dbReference type="InterPro" id="IPR025669">
    <property type="entry name" value="AAA_dom"/>
</dbReference>
<proteinExistence type="predicted"/>
<dbReference type="PANTHER" id="PTHR13696:SF99">
    <property type="entry name" value="COBYRINIC ACID AC-DIAMIDE SYNTHASE"/>
    <property type="match status" value="1"/>
</dbReference>
<dbReference type="Proteomes" id="UP001208186">
    <property type="component" value="Unassembled WGS sequence"/>
</dbReference>
<dbReference type="InterPro" id="IPR027417">
    <property type="entry name" value="P-loop_NTPase"/>
</dbReference>
<evidence type="ECO:0000313" key="2">
    <source>
        <dbReference type="EMBL" id="MCU4719298.1"/>
    </source>
</evidence>
<feature type="domain" description="AAA" evidence="1">
    <location>
        <begin position="7"/>
        <end position="177"/>
    </location>
</feature>
<dbReference type="Proteomes" id="UP001209746">
    <property type="component" value="Unassembled WGS sequence"/>
</dbReference>
<comment type="caution">
    <text evidence="3">The sequence shown here is derived from an EMBL/GenBank/DDBJ whole genome shotgun (WGS) entry which is preliminary data.</text>
</comment>
<dbReference type="Gene3D" id="3.40.50.300">
    <property type="entry name" value="P-loop containing nucleotide triphosphate hydrolases"/>
    <property type="match status" value="1"/>
</dbReference>
<dbReference type="Pfam" id="PF13614">
    <property type="entry name" value="AAA_31"/>
    <property type="match status" value="1"/>
</dbReference>
<dbReference type="RefSeq" id="WP_315910044.1">
    <property type="nucleotide sequence ID" value="NZ_JAOPKC010000024.1"/>
</dbReference>
<dbReference type="SUPFAM" id="SSF52540">
    <property type="entry name" value="P-loop containing nucleoside triphosphate hydrolases"/>
    <property type="match status" value="1"/>
</dbReference>
<accession>A0AAE3ICP0</accession>
<name>A0AAE3ICP0_9EURY</name>
<organism evidence="3 5">
    <name type="scientific">Halapricum hydrolyticum</name>
    <dbReference type="NCBI Taxonomy" id="2979991"/>
    <lineage>
        <taxon>Archaea</taxon>
        <taxon>Methanobacteriati</taxon>
        <taxon>Methanobacteriota</taxon>
        <taxon>Stenosarchaea group</taxon>
        <taxon>Halobacteria</taxon>
        <taxon>Halobacteriales</taxon>
        <taxon>Haloarculaceae</taxon>
        <taxon>Halapricum</taxon>
    </lineage>
</organism>
<evidence type="ECO:0000313" key="3">
    <source>
        <dbReference type="EMBL" id="MCU4728173.1"/>
    </source>
</evidence>
<evidence type="ECO:0000259" key="1">
    <source>
        <dbReference type="Pfam" id="PF13614"/>
    </source>
</evidence>
<dbReference type="InterPro" id="IPR050678">
    <property type="entry name" value="DNA_Partitioning_ATPase"/>
</dbReference>